<keyword evidence="3" id="KW-1185">Reference proteome</keyword>
<dbReference type="EMBL" id="JBGEDP010000001">
    <property type="protein sequence ID" value="MEY8018741.1"/>
    <property type="molecule type" value="Genomic_DNA"/>
</dbReference>
<name>A0ABV4C872_9MYCO</name>
<organism evidence="2 3">
    <name type="scientific">Mycobacterium servetii</name>
    <dbReference type="NCBI Taxonomy" id="3237418"/>
    <lineage>
        <taxon>Bacteria</taxon>
        <taxon>Bacillati</taxon>
        <taxon>Actinomycetota</taxon>
        <taxon>Actinomycetes</taxon>
        <taxon>Mycobacteriales</taxon>
        <taxon>Mycobacteriaceae</taxon>
        <taxon>Mycobacterium</taxon>
    </lineage>
</organism>
<sequence length="162" mass="17902">MSLSPLPWESGFANRSVEDARLNFGGVAYMVVGVEPSAAAGIPAIDHADLAPGIKTYAATPRFTPRTIRFASVEVLVVVVEPPELGDSAHTLQKQYDFRQRLLVLIQHGFKLFGRTREYVLRPRTLVSTAGGRLYGAASFDANRQHRRRHQDRSDRSQTVGA</sequence>
<gene>
    <name evidence="2" type="ORF">AB8998_29130</name>
</gene>
<dbReference type="RefSeq" id="WP_369741332.1">
    <property type="nucleotide sequence ID" value="NZ_JBGEDP010000001.1"/>
</dbReference>
<feature type="region of interest" description="Disordered" evidence="1">
    <location>
        <begin position="138"/>
        <end position="162"/>
    </location>
</feature>
<evidence type="ECO:0000313" key="2">
    <source>
        <dbReference type="EMBL" id="MEY8018741.1"/>
    </source>
</evidence>
<dbReference type="Proteomes" id="UP001564760">
    <property type="component" value="Unassembled WGS sequence"/>
</dbReference>
<reference evidence="2 3" key="1">
    <citation type="submission" date="2024-08" db="EMBL/GenBank/DDBJ databases">
        <title>Mycobacterium servetensis sp. nov., a novel rapid-growing mycobacterial species recovered from a human patient in Zaragoza, Spain.</title>
        <authorList>
            <person name="Tristancho-Baro A.I."/>
            <person name="Buenestado-Serrano S."/>
            <person name="Garcia De Viedma D."/>
            <person name="Milagro-Beamonte A."/>
            <person name="Burillo N."/>
            <person name="Sanz S."/>
            <person name="Lopez-Calleja A.I."/>
            <person name="Penas-Utrilla D."/>
            <person name="Guardingo M."/>
            <person name="Garcia M.J."/>
            <person name="Vinuelas-Bayon J."/>
        </authorList>
    </citation>
    <scope>NUCLEOTIDE SEQUENCE [LARGE SCALE GENOMIC DNA]</scope>
    <source>
        <strain evidence="3">HUMS_12744610</strain>
    </source>
</reference>
<accession>A0ABV4C872</accession>
<protein>
    <submittedName>
        <fullName evidence="2">Uncharacterized protein</fullName>
    </submittedName>
</protein>
<evidence type="ECO:0000256" key="1">
    <source>
        <dbReference type="SAM" id="MobiDB-lite"/>
    </source>
</evidence>
<evidence type="ECO:0000313" key="3">
    <source>
        <dbReference type="Proteomes" id="UP001564760"/>
    </source>
</evidence>
<comment type="caution">
    <text evidence="2">The sequence shown here is derived from an EMBL/GenBank/DDBJ whole genome shotgun (WGS) entry which is preliminary data.</text>
</comment>
<proteinExistence type="predicted"/>